<feature type="compositionally biased region" description="Low complexity" evidence="1">
    <location>
        <begin position="84"/>
        <end position="93"/>
    </location>
</feature>
<name>A0A4Q9Q939_9APHY</name>
<accession>A0A4Q9Q939</accession>
<evidence type="ECO:0000313" key="2">
    <source>
        <dbReference type="EMBL" id="TBU63576.1"/>
    </source>
</evidence>
<feature type="compositionally biased region" description="Basic and acidic residues" evidence="1">
    <location>
        <begin position="204"/>
        <end position="213"/>
    </location>
</feature>
<sequence>MAQVVMDTKGQNNDPLNYHEAMYKLIRRISSGFFPRPDRPWSEDATSTAPQIGRKRRLSTPEPEEEREQTPVSKKHRAESEADVTPAPATPEEQPQEKETEEVKEVTKGVKEVELEEKPAQPETSAAEEKEVLTDGKEAEADAEQAAAVPLPDSPLLKAAQSEDADAEGEVDAEGGEQAEETPATVEDADEEVPGLSLGSSSPEKAETTEGGP</sequence>
<keyword evidence="3" id="KW-1185">Reference proteome</keyword>
<evidence type="ECO:0000313" key="3">
    <source>
        <dbReference type="Proteomes" id="UP000292082"/>
    </source>
</evidence>
<feature type="compositionally biased region" description="Basic and acidic residues" evidence="1">
    <location>
        <begin position="127"/>
        <end position="140"/>
    </location>
</feature>
<dbReference type="Proteomes" id="UP000292082">
    <property type="component" value="Unassembled WGS sequence"/>
</dbReference>
<feature type="compositionally biased region" description="Acidic residues" evidence="1">
    <location>
        <begin position="163"/>
        <end position="180"/>
    </location>
</feature>
<gene>
    <name evidence="2" type="ORF">BD310DRAFT_945116</name>
</gene>
<evidence type="ECO:0000256" key="1">
    <source>
        <dbReference type="SAM" id="MobiDB-lite"/>
    </source>
</evidence>
<organism evidence="2 3">
    <name type="scientific">Dichomitus squalens</name>
    <dbReference type="NCBI Taxonomy" id="114155"/>
    <lineage>
        <taxon>Eukaryota</taxon>
        <taxon>Fungi</taxon>
        <taxon>Dikarya</taxon>
        <taxon>Basidiomycota</taxon>
        <taxon>Agaricomycotina</taxon>
        <taxon>Agaricomycetes</taxon>
        <taxon>Polyporales</taxon>
        <taxon>Polyporaceae</taxon>
        <taxon>Dichomitus</taxon>
    </lineage>
</organism>
<reference evidence="2 3" key="1">
    <citation type="submission" date="2019-01" db="EMBL/GenBank/DDBJ databases">
        <title>Draft genome sequences of three monokaryotic isolates of the white-rot basidiomycete fungus Dichomitus squalens.</title>
        <authorList>
            <consortium name="DOE Joint Genome Institute"/>
            <person name="Lopez S.C."/>
            <person name="Andreopoulos B."/>
            <person name="Pangilinan J."/>
            <person name="Lipzen A."/>
            <person name="Riley R."/>
            <person name="Ahrendt S."/>
            <person name="Ng V."/>
            <person name="Barry K."/>
            <person name="Daum C."/>
            <person name="Grigoriev I.V."/>
            <person name="Hilden K.S."/>
            <person name="Makela M.R."/>
            <person name="de Vries R.P."/>
        </authorList>
    </citation>
    <scope>NUCLEOTIDE SEQUENCE [LARGE SCALE GENOMIC DNA]</scope>
    <source>
        <strain evidence="2 3">CBS 464.89</strain>
    </source>
</reference>
<dbReference type="EMBL" id="ML145089">
    <property type="protein sequence ID" value="TBU63576.1"/>
    <property type="molecule type" value="Genomic_DNA"/>
</dbReference>
<feature type="compositionally biased region" description="Basic and acidic residues" evidence="1">
    <location>
        <begin position="95"/>
        <end position="120"/>
    </location>
</feature>
<dbReference type="AlphaFoldDB" id="A0A4Q9Q939"/>
<feature type="region of interest" description="Disordered" evidence="1">
    <location>
        <begin position="32"/>
        <end position="213"/>
    </location>
</feature>
<protein>
    <submittedName>
        <fullName evidence="2">Uncharacterized protein</fullName>
    </submittedName>
</protein>
<proteinExistence type="predicted"/>
<dbReference type="STRING" id="114155.A0A4Q9Q939"/>